<protein>
    <submittedName>
        <fullName evidence="5">Outer membrane lipoprotein omp16</fullName>
    </submittedName>
</protein>
<keyword evidence="5" id="KW-0449">Lipoprotein</keyword>
<evidence type="ECO:0000256" key="3">
    <source>
        <dbReference type="ARBA" id="ARBA00023237"/>
    </source>
</evidence>
<dbReference type="InterPro" id="IPR008969">
    <property type="entry name" value="CarboxyPept-like_regulatory"/>
</dbReference>
<dbReference type="CDD" id="cd07185">
    <property type="entry name" value="OmpA_C-like"/>
    <property type="match status" value="1"/>
</dbReference>
<dbReference type="Gene3D" id="3.30.1330.60">
    <property type="entry name" value="OmpA-like domain"/>
    <property type="match status" value="1"/>
</dbReference>
<dbReference type="SUPFAM" id="SSF82171">
    <property type="entry name" value="DPP6 N-terminal domain-like"/>
    <property type="match status" value="1"/>
</dbReference>
<organism evidence="5">
    <name type="scientific">hydrothermal vent metagenome</name>
    <dbReference type="NCBI Taxonomy" id="652676"/>
    <lineage>
        <taxon>unclassified sequences</taxon>
        <taxon>metagenomes</taxon>
        <taxon>ecological metagenomes</taxon>
    </lineage>
</organism>
<dbReference type="Gene3D" id="1.25.40.10">
    <property type="entry name" value="Tetratricopeptide repeat domain"/>
    <property type="match status" value="1"/>
</dbReference>
<dbReference type="InterPro" id="IPR006664">
    <property type="entry name" value="OMP_bac"/>
</dbReference>
<dbReference type="PROSITE" id="PS50005">
    <property type="entry name" value="TPR"/>
    <property type="match status" value="1"/>
</dbReference>
<dbReference type="PROSITE" id="PS51123">
    <property type="entry name" value="OMPA_2"/>
    <property type="match status" value="1"/>
</dbReference>
<evidence type="ECO:0000256" key="2">
    <source>
        <dbReference type="ARBA" id="ARBA00023136"/>
    </source>
</evidence>
<dbReference type="GO" id="GO:0009279">
    <property type="term" value="C:cell outer membrane"/>
    <property type="evidence" value="ECO:0007669"/>
    <property type="project" value="UniProtKB-SubCell"/>
</dbReference>
<sequence length="653" mass="74867">MKTKVLLILLVLCSTLTFAQRKVADKFFENYAYIRASELYEEAVKDGDDSEHVLTRLGDCYYNNSNSKKASVWYQKALKKYPNINPEYIYKYIQVLRSLKNYKEADIWLKKFKELQSDDSRSANIDISKYEELSSMEKVYVEVTNLEDINTKYSDFGSFEYNGKLYFASARNTNDDTKNKLYTWNEEPYLDLYQADVSETNGVKSLSNINLINAARVNTDFHEASVAITKDGKTIYFTRDNLNKRDRLDYNKEGTTHLKLFKASLDNGTWSNIEELPFNSENFSIGHPALSPDNKQLYFVSDRYPKDFQKVEIKDKDENRDTDIYIVDILDDGNTYSSPRNLGPSVNTKGREMFPYIAKDSTLYFSSDGYLNLGLLDIYKSDIIKDTNAEPENLGAPFNSGADDFAFFINTDTDSGYFSSNREGGKGNDDIYSFSSYECKQTVSGIARDAKTQLPLNSATIKIISENGKILQEVITAVDGSYTYEVECNKAYSILGSKPNYKDDLKHMIAGSENNFKHNVDLNLIPLCTPSEIVINPIFFDFDKWNIRTDAKYELENIVSVMRDHPEIVIKIESHTDSRGRDNYNMKLSDRRAKSTRDYLLSRNIAPNRIESAIGYGESRLLNECSNGVKCSKEKHQKNRRSKFLIVKGKCKE</sequence>
<dbReference type="SUPFAM" id="SSF103088">
    <property type="entry name" value="OmpA-like"/>
    <property type="match status" value="1"/>
</dbReference>
<dbReference type="InterPro" id="IPR011042">
    <property type="entry name" value="6-blade_b-propeller_TolB-like"/>
</dbReference>
<dbReference type="InterPro" id="IPR050330">
    <property type="entry name" value="Bact_OuterMem_StrucFunc"/>
</dbReference>
<keyword evidence="3" id="KW-0998">Cell outer membrane</keyword>
<dbReference type="InterPro" id="IPR011990">
    <property type="entry name" value="TPR-like_helical_dom_sf"/>
</dbReference>
<dbReference type="InterPro" id="IPR036737">
    <property type="entry name" value="OmpA-like_sf"/>
</dbReference>
<dbReference type="InterPro" id="IPR006665">
    <property type="entry name" value="OmpA-like"/>
</dbReference>
<feature type="domain" description="OmpA-like" evidence="4">
    <location>
        <begin position="527"/>
        <end position="650"/>
    </location>
</feature>
<dbReference type="InterPro" id="IPR011659">
    <property type="entry name" value="WD40"/>
</dbReference>
<dbReference type="EMBL" id="UOEB01000194">
    <property type="protein sequence ID" value="VAV84967.1"/>
    <property type="molecule type" value="Genomic_DNA"/>
</dbReference>
<evidence type="ECO:0000313" key="5">
    <source>
        <dbReference type="EMBL" id="VAV84967.1"/>
    </source>
</evidence>
<name>A0A3B0QZQ6_9ZZZZ</name>
<evidence type="ECO:0000259" key="4">
    <source>
        <dbReference type="PROSITE" id="PS51123"/>
    </source>
</evidence>
<dbReference type="PANTHER" id="PTHR30329">
    <property type="entry name" value="STATOR ELEMENT OF FLAGELLAR MOTOR COMPLEX"/>
    <property type="match status" value="1"/>
</dbReference>
<dbReference type="InterPro" id="IPR019734">
    <property type="entry name" value="TPR_rpt"/>
</dbReference>
<dbReference type="AlphaFoldDB" id="A0A3B0QZQ6"/>
<reference evidence="5" key="1">
    <citation type="submission" date="2018-06" db="EMBL/GenBank/DDBJ databases">
        <authorList>
            <person name="Zhirakovskaya E."/>
        </authorList>
    </citation>
    <scope>NUCLEOTIDE SEQUENCE</scope>
</reference>
<dbReference type="PANTHER" id="PTHR30329:SF21">
    <property type="entry name" value="LIPOPROTEIN YIAD-RELATED"/>
    <property type="match status" value="1"/>
</dbReference>
<dbReference type="Gene3D" id="2.120.10.30">
    <property type="entry name" value="TolB, C-terminal domain"/>
    <property type="match status" value="1"/>
</dbReference>
<dbReference type="PRINTS" id="PR01021">
    <property type="entry name" value="OMPADOMAIN"/>
</dbReference>
<dbReference type="Pfam" id="PF07676">
    <property type="entry name" value="PD40"/>
    <property type="match status" value="3"/>
</dbReference>
<keyword evidence="2" id="KW-0472">Membrane</keyword>
<accession>A0A3B0QZQ6</accession>
<dbReference type="SUPFAM" id="SSF49464">
    <property type="entry name" value="Carboxypeptidase regulatory domain-like"/>
    <property type="match status" value="1"/>
</dbReference>
<dbReference type="Gene3D" id="2.60.40.1120">
    <property type="entry name" value="Carboxypeptidase-like, regulatory domain"/>
    <property type="match status" value="1"/>
</dbReference>
<dbReference type="Pfam" id="PF00691">
    <property type="entry name" value="OmpA"/>
    <property type="match status" value="1"/>
</dbReference>
<gene>
    <name evidence="5" type="ORF">MNBD_BACTEROID02-1629</name>
</gene>
<dbReference type="SUPFAM" id="SSF48452">
    <property type="entry name" value="TPR-like"/>
    <property type="match status" value="1"/>
</dbReference>
<evidence type="ECO:0000256" key="1">
    <source>
        <dbReference type="ARBA" id="ARBA00004442"/>
    </source>
</evidence>
<proteinExistence type="predicted"/>
<comment type="subcellular location">
    <subcellularLocation>
        <location evidence="1">Cell outer membrane</location>
    </subcellularLocation>
</comment>